<keyword evidence="4" id="KW-0227">DNA damage</keyword>
<evidence type="ECO:0000313" key="9">
    <source>
        <dbReference type="Proteomes" id="UP000637632"/>
    </source>
</evidence>
<keyword evidence="3" id="KW-0235">DNA replication</keyword>
<dbReference type="Gene3D" id="3.30.1490.70">
    <property type="match status" value="1"/>
</dbReference>
<dbReference type="InterPro" id="IPR012340">
    <property type="entry name" value="NA-bd_OB-fold"/>
</dbReference>
<dbReference type="Proteomes" id="UP000637632">
    <property type="component" value="Unassembled WGS sequence"/>
</dbReference>
<evidence type="ECO:0000256" key="5">
    <source>
        <dbReference type="ARBA" id="ARBA00023204"/>
    </source>
</evidence>
<dbReference type="RefSeq" id="WP_190476686.1">
    <property type="nucleotide sequence ID" value="NZ_JACOFT010000001.1"/>
</dbReference>
<gene>
    <name evidence="8" type="ORF">H8K26_00960</name>
</gene>
<evidence type="ECO:0000256" key="4">
    <source>
        <dbReference type="ARBA" id="ARBA00022763"/>
    </source>
</evidence>
<keyword evidence="9" id="KW-1185">Reference proteome</keyword>
<dbReference type="NCBIfam" id="NF006592">
    <property type="entry name" value="PRK09125.1"/>
    <property type="match status" value="1"/>
</dbReference>
<keyword evidence="2 8" id="KW-0436">Ligase</keyword>
<accession>A0ABR6XBQ6</accession>
<dbReference type="Pfam" id="PF01068">
    <property type="entry name" value="DNA_ligase_A_M"/>
    <property type="match status" value="1"/>
</dbReference>
<dbReference type="Gene3D" id="2.40.50.140">
    <property type="entry name" value="Nucleic acid-binding proteins"/>
    <property type="match status" value="1"/>
</dbReference>
<evidence type="ECO:0000259" key="7">
    <source>
        <dbReference type="PROSITE" id="PS50160"/>
    </source>
</evidence>
<proteinExistence type="predicted"/>
<dbReference type="InterPro" id="IPR029319">
    <property type="entry name" value="DNA_ligase_OB"/>
</dbReference>
<dbReference type="Gene3D" id="3.30.470.30">
    <property type="entry name" value="DNA ligase/mRNA capping enzyme"/>
    <property type="match status" value="1"/>
</dbReference>
<comment type="cofactor">
    <cofactor evidence="1">
        <name>a divalent metal cation</name>
        <dbReference type="ChEBI" id="CHEBI:60240"/>
    </cofactor>
</comment>
<dbReference type="Pfam" id="PF14743">
    <property type="entry name" value="DNA_ligase_OB_2"/>
    <property type="match status" value="1"/>
</dbReference>
<dbReference type="InterPro" id="IPR050326">
    <property type="entry name" value="NAD_dep_DNA_ligaseB"/>
</dbReference>
<sequence>MRCNPLPSRLPLPRLRALVLSLCLAGVVTPLALLPDSAIAATDIDAPAILLARNYHAKVNPAAYLVSEKLDGVRAIWDGKQLRFRSGRLIQAPAWFIAALPAHPLDGELWMGRRRFEALSAAVRRQMPDEAEWRQISYQIYELPEGSGNFSERLVTLRQSIAGSQAPWLQVLPQQRISDHAELQALLKKIVSEGAEGLMLHQADAVWQTGRSDVLLKLKLHLDAEAVVIGHEPGHGKYQGLLGALLVQTPEGQRFRLGSGLSDAQRQSPPAIGSTVTYRYRDLNANGIPKFATFLRVRDSE</sequence>
<evidence type="ECO:0000256" key="3">
    <source>
        <dbReference type="ARBA" id="ARBA00022705"/>
    </source>
</evidence>
<protein>
    <submittedName>
        <fullName evidence="8">DNA ligase</fullName>
    </submittedName>
</protein>
<dbReference type="PROSITE" id="PS50160">
    <property type="entry name" value="DNA_LIGASE_A3"/>
    <property type="match status" value="1"/>
</dbReference>
<dbReference type="InterPro" id="IPR012310">
    <property type="entry name" value="DNA_ligase_ATP-dep_cent"/>
</dbReference>
<comment type="caution">
    <text evidence="8">The sequence shown here is derived from an EMBL/GenBank/DDBJ whole genome shotgun (WGS) entry which is preliminary data.</text>
</comment>
<feature type="domain" description="ATP-dependent DNA ligase family profile" evidence="7">
    <location>
        <begin position="150"/>
        <end position="251"/>
    </location>
</feature>
<dbReference type="GO" id="GO:0016874">
    <property type="term" value="F:ligase activity"/>
    <property type="evidence" value="ECO:0007669"/>
    <property type="project" value="UniProtKB-KW"/>
</dbReference>
<comment type="catalytic activity">
    <reaction evidence="6">
        <text>ATP + (deoxyribonucleotide)n-3'-hydroxyl + 5'-phospho-(deoxyribonucleotide)m = (deoxyribonucleotide)n+m + AMP + diphosphate.</text>
        <dbReference type="EC" id="6.5.1.1"/>
    </reaction>
</comment>
<dbReference type="SUPFAM" id="SSF56091">
    <property type="entry name" value="DNA ligase/mRNA capping enzyme, catalytic domain"/>
    <property type="match status" value="1"/>
</dbReference>
<dbReference type="EMBL" id="JACOFT010000001">
    <property type="protein sequence ID" value="MBC3809995.1"/>
    <property type="molecule type" value="Genomic_DNA"/>
</dbReference>
<evidence type="ECO:0000256" key="2">
    <source>
        <dbReference type="ARBA" id="ARBA00022598"/>
    </source>
</evidence>
<organism evidence="8 9">
    <name type="scientific">Undibacterium aquatile</name>
    <dbReference type="NCBI Taxonomy" id="1537398"/>
    <lineage>
        <taxon>Bacteria</taxon>
        <taxon>Pseudomonadati</taxon>
        <taxon>Pseudomonadota</taxon>
        <taxon>Betaproteobacteria</taxon>
        <taxon>Burkholderiales</taxon>
        <taxon>Oxalobacteraceae</taxon>
        <taxon>Undibacterium</taxon>
    </lineage>
</organism>
<dbReference type="PANTHER" id="PTHR47810:SF1">
    <property type="entry name" value="DNA LIGASE B"/>
    <property type="match status" value="1"/>
</dbReference>
<keyword evidence="5" id="KW-0234">DNA repair</keyword>
<dbReference type="CDD" id="cd08041">
    <property type="entry name" value="OBF_kDNA_ligase_like"/>
    <property type="match status" value="1"/>
</dbReference>
<reference evidence="8 9" key="1">
    <citation type="submission" date="2020-08" db="EMBL/GenBank/DDBJ databases">
        <title>Novel species isolated from subtropical streams in China.</title>
        <authorList>
            <person name="Lu H."/>
        </authorList>
    </citation>
    <scope>NUCLEOTIDE SEQUENCE [LARGE SCALE GENOMIC DNA]</scope>
    <source>
        <strain evidence="8 9">CCTCC AB 2015119</strain>
    </source>
</reference>
<dbReference type="SUPFAM" id="SSF50249">
    <property type="entry name" value="Nucleic acid-binding proteins"/>
    <property type="match status" value="1"/>
</dbReference>
<dbReference type="PANTHER" id="PTHR47810">
    <property type="entry name" value="DNA LIGASE"/>
    <property type="match status" value="1"/>
</dbReference>
<evidence type="ECO:0000256" key="1">
    <source>
        <dbReference type="ARBA" id="ARBA00001968"/>
    </source>
</evidence>
<evidence type="ECO:0000256" key="6">
    <source>
        <dbReference type="ARBA" id="ARBA00034003"/>
    </source>
</evidence>
<evidence type="ECO:0000313" key="8">
    <source>
        <dbReference type="EMBL" id="MBC3809995.1"/>
    </source>
</evidence>
<name>A0ABR6XBQ6_9BURK</name>
<dbReference type="CDD" id="cd07896">
    <property type="entry name" value="Adenylation_kDNA_ligase_like"/>
    <property type="match status" value="1"/>
</dbReference>